<reference evidence="9 10" key="1">
    <citation type="journal article" date="2020" name="Int. J. Syst. Evol. Microbiol.">
        <title>Reclassification of Streptomyces castelarensis and Streptomyces sporoclivatus as later heterotypic synonyms of Streptomyces antimycoticus.</title>
        <authorList>
            <person name="Komaki H."/>
            <person name="Tamura T."/>
        </authorList>
    </citation>
    <scope>NUCLEOTIDE SEQUENCE [LARGE SCALE GENOMIC DNA]</scope>
    <source>
        <strain evidence="9 10">NBRC 13459</strain>
    </source>
</reference>
<keyword evidence="7" id="KW-0998">Cell outer membrane</keyword>
<dbReference type="SUPFAM" id="SSF50370">
    <property type="entry name" value="Ricin B-like lectins"/>
    <property type="match status" value="2"/>
</dbReference>
<proteinExistence type="predicted"/>
<dbReference type="Gene3D" id="2.80.10.50">
    <property type="match status" value="2"/>
</dbReference>
<dbReference type="InterPro" id="IPR036691">
    <property type="entry name" value="Endo/exonu/phosph_ase_sf"/>
</dbReference>
<evidence type="ECO:0008006" key="11">
    <source>
        <dbReference type="Google" id="ProtNLM"/>
    </source>
</evidence>
<keyword evidence="10" id="KW-1185">Reference proteome</keyword>
<dbReference type="InterPro" id="IPR003558">
    <property type="entry name" value="CDtoxinA/C"/>
</dbReference>
<evidence type="ECO:0000256" key="5">
    <source>
        <dbReference type="ARBA" id="ARBA00023136"/>
    </source>
</evidence>
<dbReference type="InterPro" id="IPR035992">
    <property type="entry name" value="Ricin_B-like_lectins"/>
</dbReference>
<evidence type="ECO:0000256" key="1">
    <source>
        <dbReference type="ARBA" id="ARBA00004459"/>
    </source>
</evidence>
<dbReference type="Proteomes" id="UP000301309">
    <property type="component" value="Unassembled WGS sequence"/>
</dbReference>
<sequence length="580" mass="63403">MVLVTVPAGTAQAAPLWDTPLITNNMQGADSGSDTKWTTSIGRYIRAAEIVAVQEAGPLPPGEFVDNSANFAGLPAIGRGNYIQHHRWRFGRENYEVYFLQTDQNGGTYVGGRNNVALLTQREPDEVTAIANPYSGGRAAIGVRFGNDWYFSYHALSGNEVTGGRDAPTMLALVDDFVRRRPGNERWTVLGDFNREPTNLAIPVGSHLYNTGQPTHFGSGRDRELDFAVSSTDIPGHPTDRLAGATPDHAAVSVGITRVPTALTSMFSASRYIESMRTGTVLAPTAAPWGDGEWLATQTRDPEDASQRFNIEFDGNDGVRIREPGGRCATVTDLAPHTLSLRDCSVSLSHERFDLVSLGNEQYQIRSVRTGRCVEQRRGQTSYVGMERCANVDAQHWTLPQTHQDLSEPNFETRDLPVAYTRPEGLQNVYTGQMLTSEPRGLPATRVRAEPRTTAFPSSADWRLDWVGEYLRLRDRGTGRCVEISDPPPGSDAAAGVDLKSCTDSSAQLWKVDPYSGEAFRLESRWDVVPGGVCLALDPEDEHGDPFDIVQATECATGHGSQIWSFAPYSTATDQSPPTP</sequence>
<keyword evidence="4" id="KW-0843">Virulence</keyword>
<keyword evidence="3" id="KW-0732">Signal</keyword>
<dbReference type="PRINTS" id="PR01388">
    <property type="entry name" value="CDTOXINB"/>
</dbReference>
<evidence type="ECO:0000313" key="9">
    <source>
        <dbReference type="EMBL" id="GDY60527.1"/>
    </source>
</evidence>
<gene>
    <name evidence="9" type="ORF">SVIO_111500</name>
</gene>
<evidence type="ECO:0000256" key="6">
    <source>
        <dbReference type="ARBA" id="ARBA00023139"/>
    </source>
</evidence>
<comment type="caution">
    <text evidence="9">The sequence shown here is derived from an EMBL/GenBank/DDBJ whole genome shotgun (WGS) entry which is preliminary data.</text>
</comment>
<name>A0A4D4LQQ8_STRVO</name>
<keyword evidence="2" id="KW-0800">Toxin</keyword>
<keyword evidence="8" id="KW-0449">Lipoprotein</keyword>
<evidence type="ECO:0000256" key="8">
    <source>
        <dbReference type="ARBA" id="ARBA00023288"/>
    </source>
</evidence>
<dbReference type="Pfam" id="PF03498">
    <property type="entry name" value="CDtoxinA"/>
    <property type="match status" value="1"/>
</dbReference>
<dbReference type="GO" id="GO:0009279">
    <property type="term" value="C:cell outer membrane"/>
    <property type="evidence" value="ECO:0007669"/>
    <property type="project" value="UniProtKB-SubCell"/>
</dbReference>
<accession>A0A4D4LQQ8</accession>
<dbReference type="RefSeq" id="WP_162002133.1">
    <property type="nucleotide sequence ID" value="NZ_BAAASO010000109.1"/>
</dbReference>
<dbReference type="AlphaFoldDB" id="A0A4D4LQQ8"/>
<evidence type="ECO:0000256" key="2">
    <source>
        <dbReference type="ARBA" id="ARBA00022656"/>
    </source>
</evidence>
<evidence type="ECO:0000256" key="3">
    <source>
        <dbReference type="ARBA" id="ARBA00022729"/>
    </source>
</evidence>
<dbReference type="InterPro" id="IPR003539">
    <property type="entry name" value="CD_toxinB"/>
</dbReference>
<evidence type="ECO:0000313" key="10">
    <source>
        <dbReference type="Proteomes" id="UP000301309"/>
    </source>
</evidence>
<protein>
    <recommendedName>
        <fullName evidence="11">Ricin B lectin domain-containing protein</fullName>
    </recommendedName>
</protein>
<evidence type="ECO:0000256" key="4">
    <source>
        <dbReference type="ARBA" id="ARBA00023026"/>
    </source>
</evidence>
<dbReference type="CDD" id="cd00161">
    <property type="entry name" value="beta-trefoil_Ricin-like"/>
    <property type="match status" value="1"/>
</dbReference>
<dbReference type="PROSITE" id="PS50231">
    <property type="entry name" value="RICIN_B_LECTIN"/>
    <property type="match status" value="2"/>
</dbReference>
<keyword evidence="5" id="KW-0472">Membrane</keyword>
<dbReference type="Gene3D" id="3.60.10.10">
    <property type="entry name" value="Endonuclease/exonuclease/phosphatase"/>
    <property type="match status" value="1"/>
</dbReference>
<evidence type="ECO:0000256" key="7">
    <source>
        <dbReference type="ARBA" id="ARBA00023237"/>
    </source>
</evidence>
<keyword evidence="6" id="KW-0564">Palmitate</keyword>
<comment type="subcellular location">
    <subcellularLocation>
        <location evidence="1">Cell outer membrane</location>
        <topology evidence="1">Lipid-anchor</topology>
    </subcellularLocation>
</comment>
<organism evidence="9 10">
    <name type="scientific">Streptomyces violaceusniger</name>
    <dbReference type="NCBI Taxonomy" id="68280"/>
    <lineage>
        <taxon>Bacteria</taxon>
        <taxon>Bacillati</taxon>
        <taxon>Actinomycetota</taxon>
        <taxon>Actinomycetes</taxon>
        <taxon>Kitasatosporales</taxon>
        <taxon>Streptomycetaceae</taxon>
        <taxon>Streptomyces</taxon>
        <taxon>Streptomyces violaceusniger group</taxon>
    </lineage>
</organism>
<dbReference type="EMBL" id="BJHW01000002">
    <property type="protein sequence ID" value="GDY60527.1"/>
    <property type="molecule type" value="Genomic_DNA"/>
</dbReference>
<dbReference type="GO" id="GO:0090729">
    <property type="term" value="F:toxin activity"/>
    <property type="evidence" value="ECO:0007669"/>
    <property type="project" value="UniProtKB-KW"/>
</dbReference>
<dbReference type="SUPFAM" id="SSF56219">
    <property type="entry name" value="DNase I-like"/>
    <property type="match status" value="1"/>
</dbReference>